<dbReference type="AlphaFoldDB" id="A0ABD3PUE8"/>
<evidence type="ECO:0008006" key="3">
    <source>
        <dbReference type="Google" id="ProtNLM"/>
    </source>
</evidence>
<comment type="caution">
    <text evidence="1">The sequence shown here is derived from an EMBL/GenBank/DDBJ whole genome shotgun (WGS) entry which is preliminary data.</text>
</comment>
<organism evidence="1 2">
    <name type="scientific">Cyclotella cryptica</name>
    <dbReference type="NCBI Taxonomy" id="29204"/>
    <lineage>
        <taxon>Eukaryota</taxon>
        <taxon>Sar</taxon>
        <taxon>Stramenopiles</taxon>
        <taxon>Ochrophyta</taxon>
        <taxon>Bacillariophyta</taxon>
        <taxon>Coscinodiscophyceae</taxon>
        <taxon>Thalassiosirophycidae</taxon>
        <taxon>Stephanodiscales</taxon>
        <taxon>Stephanodiscaceae</taxon>
        <taxon>Cyclotella</taxon>
    </lineage>
</organism>
<dbReference type="Proteomes" id="UP001516023">
    <property type="component" value="Unassembled WGS sequence"/>
</dbReference>
<protein>
    <recommendedName>
        <fullName evidence="3">RNase H type-1 domain-containing protein</fullName>
    </recommendedName>
</protein>
<sequence>MDLSFPCEQDCWLMQRFLELGFSAAQLVILNRVWLHQQVVFLSCVLNALGSDLDAKYLYRRPDGQKWSELKFPKERPTPSDFTLWREALWQLVPAGGMLVRLGRCLHKGYTVWDRRVCTEEGYLLNYKNDSIDMYQLVPHSSRRWQLTQENAAVEVLGQPCSVREVGDGQWAMTSVAPAVDVVIVPTTIFDVIQGWKQGWFWRKLEIIGDRDWLISAIEAGSVLAVVDGSYIRELFTDANKCAFVLECQEGRGRILGRLVEGSKDVCAYCGELLGLAAIHLILLAVNKLRPNLAGTVHIVSDCLGALGRVVRLSNDRLPSGTKHSGILKVLMLHCQEFSFDCVYEHVEVHQDDHEAYMERSRVAQLNCCMDIEFKSELWELVGQMTPAQLPPPLEPVVVMVGQHKMTSGSEESIVYWCNKILARRILSDPKVHWLDEEQFDEVYWPACYQALTEVPRLFQLFAAKQTLGIAGCDVNQVYYTPGHNPELRG</sequence>
<reference evidence="1 2" key="1">
    <citation type="journal article" date="2020" name="G3 (Bethesda)">
        <title>Improved Reference Genome for Cyclotella cryptica CCMP332, a Model for Cell Wall Morphogenesis, Salinity Adaptation, and Lipid Production in Diatoms (Bacillariophyta).</title>
        <authorList>
            <person name="Roberts W.R."/>
            <person name="Downey K.M."/>
            <person name="Ruck E.C."/>
            <person name="Traller J.C."/>
            <person name="Alverson A.J."/>
        </authorList>
    </citation>
    <scope>NUCLEOTIDE SEQUENCE [LARGE SCALE GENOMIC DNA]</scope>
    <source>
        <strain evidence="1 2">CCMP332</strain>
    </source>
</reference>
<name>A0ABD3PUE8_9STRA</name>
<dbReference type="EMBL" id="JABMIG020000110">
    <property type="protein sequence ID" value="KAL3791739.1"/>
    <property type="molecule type" value="Genomic_DNA"/>
</dbReference>
<evidence type="ECO:0000313" key="1">
    <source>
        <dbReference type="EMBL" id="KAL3791739.1"/>
    </source>
</evidence>
<evidence type="ECO:0000313" key="2">
    <source>
        <dbReference type="Proteomes" id="UP001516023"/>
    </source>
</evidence>
<gene>
    <name evidence="1" type="ORF">HJC23_007506</name>
</gene>
<accession>A0ABD3PUE8</accession>
<keyword evidence="2" id="KW-1185">Reference proteome</keyword>
<proteinExistence type="predicted"/>